<evidence type="ECO:0000313" key="2">
    <source>
        <dbReference type="Proteomes" id="UP000324222"/>
    </source>
</evidence>
<keyword evidence="2" id="KW-1185">Reference proteome</keyword>
<name>A0A5B7JRY4_PORTR</name>
<organism evidence="1 2">
    <name type="scientific">Portunus trituberculatus</name>
    <name type="common">Swimming crab</name>
    <name type="synonym">Neptunus trituberculatus</name>
    <dbReference type="NCBI Taxonomy" id="210409"/>
    <lineage>
        <taxon>Eukaryota</taxon>
        <taxon>Metazoa</taxon>
        <taxon>Ecdysozoa</taxon>
        <taxon>Arthropoda</taxon>
        <taxon>Crustacea</taxon>
        <taxon>Multicrustacea</taxon>
        <taxon>Malacostraca</taxon>
        <taxon>Eumalacostraca</taxon>
        <taxon>Eucarida</taxon>
        <taxon>Decapoda</taxon>
        <taxon>Pleocyemata</taxon>
        <taxon>Brachyura</taxon>
        <taxon>Eubrachyura</taxon>
        <taxon>Portunoidea</taxon>
        <taxon>Portunidae</taxon>
        <taxon>Portuninae</taxon>
        <taxon>Portunus</taxon>
    </lineage>
</organism>
<reference evidence="1 2" key="1">
    <citation type="submission" date="2019-05" db="EMBL/GenBank/DDBJ databases">
        <title>Another draft genome of Portunus trituberculatus and its Hox gene families provides insights of decapod evolution.</title>
        <authorList>
            <person name="Jeong J.-H."/>
            <person name="Song I."/>
            <person name="Kim S."/>
            <person name="Choi T."/>
            <person name="Kim D."/>
            <person name="Ryu S."/>
            <person name="Kim W."/>
        </authorList>
    </citation>
    <scope>NUCLEOTIDE SEQUENCE [LARGE SCALE GENOMIC DNA]</scope>
    <source>
        <tissue evidence="1">Muscle</tissue>
    </source>
</reference>
<dbReference type="AlphaFoldDB" id="A0A5B7JRY4"/>
<gene>
    <name evidence="1" type="ORF">E2C01_094247</name>
</gene>
<dbReference type="EMBL" id="VSRR010115926">
    <property type="protein sequence ID" value="MPC98862.1"/>
    <property type="molecule type" value="Genomic_DNA"/>
</dbReference>
<dbReference type="Proteomes" id="UP000324222">
    <property type="component" value="Unassembled WGS sequence"/>
</dbReference>
<accession>A0A5B7JRY4</accession>
<sequence length="101" mass="11191">MKKCPSWYASLTRLRLACPHSQSFPLLPLSSSPKAPVHLFRSQVAGDAESSKSVKVGRSTSCREAVESACLLRLGEILETRGWRGEGRIPVRREHHHGDAQ</sequence>
<protein>
    <submittedName>
        <fullName evidence="1">Uncharacterized protein</fullName>
    </submittedName>
</protein>
<evidence type="ECO:0000313" key="1">
    <source>
        <dbReference type="EMBL" id="MPC98862.1"/>
    </source>
</evidence>
<proteinExistence type="predicted"/>
<comment type="caution">
    <text evidence="1">The sequence shown here is derived from an EMBL/GenBank/DDBJ whole genome shotgun (WGS) entry which is preliminary data.</text>
</comment>